<name>A0A448X4Z8_9PLAT</name>
<proteinExistence type="predicted"/>
<reference evidence="1" key="1">
    <citation type="submission" date="2018-11" db="EMBL/GenBank/DDBJ databases">
        <authorList>
            <consortium name="Pathogen Informatics"/>
        </authorList>
    </citation>
    <scope>NUCLEOTIDE SEQUENCE</scope>
</reference>
<comment type="caution">
    <text evidence="1">The sequence shown here is derived from an EMBL/GenBank/DDBJ whole genome shotgun (WGS) entry which is preliminary data.</text>
</comment>
<dbReference type="EMBL" id="CAAALY010093078">
    <property type="protein sequence ID" value="VEL28193.1"/>
    <property type="molecule type" value="Genomic_DNA"/>
</dbReference>
<dbReference type="AlphaFoldDB" id="A0A448X4Z8"/>
<evidence type="ECO:0000313" key="2">
    <source>
        <dbReference type="Proteomes" id="UP000784294"/>
    </source>
</evidence>
<accession>A0A448X4Z8</accession>
<gene>
    <name evidence="1" type="ORF">PXEA_LOCUS21633</name>
</gene>
<protein>
    <submittedName>
        <fullName evidence="1">Uncharacterized protein</fullName>
    </submittedName>
</protein>
<dbReference type="Proteomes" id="UP000784294">
    <property type="component" value="Unassembled WGS sequence"/>
</dbReference>
<organism evidence="1 2">
    <name type="scientific">Protopolystoma xenopodis</name>
    <dbReference type="NCBI Taxonomy" id="117903"/>
    <lineage>
        <taxon>Eukaryota</taxon>
        <taxon>Metazoa</taxon>
        <taxon>Spiralia</taxon>
        <taxon>Lophotrochozoa</taxon>
        <taxon>Platyhelminthes</taxon>
        <taxon>Monogenea</taxon>
        <taxon>Polyopisthocotylea</taxon>
        <taxon>Polystomatidea</taxon>
        <taxon>Polystomatidae</taxon>
        <taxon>Protopolystoma</taxon>
    </lineage>
</organism>
<evidence type="ECO:0000313" key="1">
    <source>
        <dbReference type="EMBL" id="VEL28193.1"/>
    </source>
</evidence>
<keyword evidence="2" id="KW-1185">Reference proteome</keyword>
<sequence length="90" mass="9949">MLVVESNRAEDCLDRSLVLGLALSTSACIARISPEWLMRRLIVQLERLQPSGKHCTLNSITEIRPTASLEFIAAGNVISNREKIADLCIL</sequence>